<gene>
    <name evidence="3" type="ORF">OCTVUL_1B002752</name>
</gene>
<dbReference type="InterPro" id="IPR001357">
    <property type="entry name" value="BRCT_dom"/>
</dbReference>
<evidence type="ECO:0000256" key="1">
    <source>
        <dbReference type="SAM" id="MobiDB-lite"/>
    </source>
</evidence>
<proteinExistence type="predicted"/>
<reference evidence="3" key="1">
    <citation type="submission" date="2023-08" db="EMBL/GenBank/DDBJ databases">
        <authorList>
            <person name="Alioto T."/>
            <person name="Alioto T."/>
            <person name="Gomez Garrido J."/>
        </authorList>
    </citation>
    <scope>NUCLEOTIDE SEQUENCE</scope>
</reference>
<feature type="domain" description="BRCT" evidence="2">
    <location>
        <begin position="54"/>
        <end position="132"/>
    </location>
</feature>
<evidence type="ECO:0000313" key="4">
    <source>
        <dbReference type="Proteomes" id="UP001162480"/>
    </source>
</evidence>
<feature type="domain" description="BRCT" evidence="2">
    <location>
        <begin position="576"/>
        <end position="655"/>
    </location>
</feature>
<feature type="region of interest" description="Disordered" evidence="1">
    <location>
        <begin position="165"/>
        <end position="201"/>
    </location>
</feature>
<evidence type="ECO:0000313" key="3">
    <source>
        <dbReference type="EMBL" id="CAI9725748.1"/>
    </source>
</evidence>
<organism evidence="3 4">
    <name type="scientific">Octopus vulgaris</name>
    <name type="common">Common octopus</name>
    <dbReference type="NCBI Taxonomy" id="6645"/>
    <lineage>
        <taxon>Eukaryota</taxon>
        <taxon>Metazoa</taxon>
        <taxon>Spiralia</taxon>
        <taxon>Lophotrochozoa</taxon>
        <taxon>Mollusca</taxon>
        <taxon>Cephalopoda</taxon>
        <taxon>Coleoidea</taxon>
        <taxon>Octopodiformes</taxon>
        <taxon>Octopoda</taxon>
        <taxon>Incirrata</taxon>
        <taxon>Octopodidae</taxon>
        <taxon>Octopus</taxon>
    </lineage>
</organism>
<dbReference type="SUPFAM" id="SSF52113">
    <property type="entry name" value="BRCT domain"/>
    <property type="match status" value="3"/>
</dbReference>
<dbReference type="CDD" id="cd17716">
    <property type="entry name" value="BRCT_microcephalin_rpt1"/>
    <property type="match status" value="1"/>
</dbReference>
<protein>
    <recommendedName>
        <fullName evidence="2">BRCT domain-containing protein</fullName>
    </recommendedName>
</protein>
<accession>A0AA36B0M5</accession>
<dbReference type="InterPro" id="IPR036420">
    <property type="entry name" value="BRCT_dom_sf"/>
</dbReference>
<keyword evidence="4" id="KW-1185">Reference proteome</keyword>
<dbReference type="Gene3D" id="3.40.50.10190">
    <property type="entry name" value="BRCT domain"/>
    <property type="match status" value="3"/>
</dbReference>
<dbReference type="Pfam" id="PF12738">
    <property type="entry name" value="PTCB-BRCT"/>
    <property type="match status" value="1"/>
</dbReference>
<dbReference type="CDD" id="cd17751">
    <property type="entry name" value="BRCT_microcephalin_rpt3"/>
    <property type="match status" value="1"/>
</dbReference>
<feature type="domain" description="BRCT" evidence="2">
    <location>
        <begin position="685"/>
        <end position="752"/>
    </location>
</feature>
<dbReference type="PANTHER" id="PTHR14625:SF3">
    <property type="entry name" value="MICROCEPHALIN"/>
    <property type="match status" value="1"/>
</dbReference>
<dbReference type="CDD" id="cd17736">
    <property type="entry name" value="BRCT_microcephalin_rpt2"/>
    <property type="match status" value="1"/>
</dbReference>
<name>A0AA36B0M5_OCTVU</name>
<dbReference type="PANTHER" id="PTHR14625">
    <property type="entry name" value="MICROCEPHALIN"/>
    <property type="match status" value="1"/>
</dbReference>
<sequence length="772" mass="86707">MEFPSFKSTVVDTCFSLWIKGKLRMLFPREKSIPNVDLSKSAMMESLEDTKAKQEVLEEVVAYVEVRSKNENRSREVAIELEKLGARISPKLNKEVTHVIFKDGTKRTWDRAKKLGIPLVSVLWVDSCKRSLQHADEETFLVSTPRNILEAEIVSIFPKKQAKKFRSMQPKNLNEEFEDSSQRCRRRRKRSHKTNEQQNSSLSDVYFTPVSDFKQNVPRLTTPPSMKERLLEYNRSQDDTPICHRSFQKLVFNDGSDVENSSPSEDKEMLKTECFKLHNSDGSTQQDSLASASYLSINNQMSFVPTKSSNLICLPNQLDVLNDTKQNPKAVSEVDQLDQNAKVNVSPGSPMKSSISCSIMSSSLDVKSAENSSPDISDVPEDGTVNVGSTVFKEADIFSNSPIENLTSPLLSSDCDTSLTSYKRSQRISRRKFAHRETMHILGISDEEHASSKTTSLSNANIPSYRTDDVGTNISSFTVKQEEVLVNGNTESSNNLSSLLSWKSAGSFDDSQESKAWEMESQQKEIEKEKQIRELQQTSTSCLDQSETIISDDQTLGPRVKRRKLDFPITVSLITRNLRPVKKYLVMTSLSTSDQEMVKSVAKTLGECVISDNVKKSTTHVICGMPRRTLNVLFALSQGCWLVSKEWVSASMEAGCWLDENKFELVASYPVAQLYREQKQLNSGPKVFDKCGSIYVSAVKAPPKKDLIQLLQQCGGKVKNTICNASIYIGEEYHPSMISVTPLWIFDSISSGTALPFDDYMLGQPKPPSPEY</sequence>
<dbReference type="SMART" id="SM00292">
    <property type="entry name" value="BRCT"/>
    <property type="match status" value="3"/>
</dbReference>
<dbReference type="Pfam" id="PF00533">
    <property type="entry name" value="BRCT"/>
    <property type="match status" value="1"/>
</dbReference>
<evidence type="ECO:0000259" key="2">
    <source>
        <dbReference type="SMART" id="SM00292"/>
    </source>
</evidence>
<dbReference type="EMBL" id="OX597820">
    <property type="protein sequence ID" value="CAI9725748.1"/>
    <property type="molecule type" value="Genomic_DNA"/>
</dbReference>
<dbReference type="InterPro" id="IPR022047">
    <property type="entry name" value="Microcephalin-like"/>
</dbReference>
<dbReference type="GO" id="GO:0000278">
    <property type="term" value="P:mitotic cell cycle"/>
    <property type="evidence" value="ECO:0007669"/>
    <property type="project" value="TreeGrafter"/>
</dbReference>
<feature type="compositionally biased region" description="Basic residues" evidence="1">
    <location>
        <begin position="183"/>
        <end position="192"/>
    </location>
</feature>
<dbReference type="Proteomes" id="UP001162480">
    <property type="component" value="Chromosome 7"/>
</dbReference>
<dbReference type="AlphaFoldDB" id="A0AA36B0M5"/>